<accession>A0A6N8DRB3</accession>
<dbReference type="EMBL" id="WNKS01000007">
    <property type="protein sequence ID" value="MTV31364.1"/>
    <property type="molecule type" value="Genomic_DNA"/>
</dbReference>
<gene>
    <name evidence="1" type="ORF">GJ654_10200</name>
</gene>
<organism evidence="1 2">
    <name type="scientific">Rhodoblastus acidophilus</name>
    <name type="common">Rhodopseudomonas acidophila</name>
    <dbReference type="NCBI Taxonomy" id="1074"/>
    <lineage>
        <taxon>Bacteria</taxon>
        <taxon>Pseudomonadati</taxon>
        <taxon>Pseudomonadota</taxon>
        <taxon>Alphaproteobacteria</taxon>
        <taxon>Hyphomicrobiales</taxon>
        <taxon>Rhodoblastaceae</taxon>
        <taxon>Rhodoblastus</taxon>
    </lineage>
</organism>
<reference evidence="1 2" key="1">
    <citation type="submission" date="2019-11" db="EMBL/GenBank/DDBJ databases">
        <title>Whole-genome sequence of a Rhodoblastus acidophilus DSM 142.</title>
        <authorList>
            <person name="Kyndt J.A."/>
            <person name="Meyer T.E."/>
        </authorList>
    </citation>
    <scope>NUCLEOTIDE SEQUENCE [LARGE SCALE GENOMIC DNA]</scope>
    <source>
        <strain evidence="1 2">DSM 142</strain>
    </source>
</reference>
<evidence type="ECO:0000313" key="1">
    <source>
        <dbReference type="EMBL" id="MTV31364.1"/>
    </source>
</evidence>
<proteinExistence type="predicted"/>
<sequence length="177" mass="19229">MSAHSTCIPASSVAAKFRKLGWLVRAVGKHVCPNCQVSDRNHNPNPQEGVMAPPLSLKDRLEQPKAQPAKEPAKAERSIAAKSAIPLLYMALDEGYDRAGQDYKPGYSDERIAKETGLAVEFVRARRESDFGPIRDPKAVALIGGLNDLGGLAIEFRALSARVESKLNELRALALKN</sequence>
<dbReference type="RefSeq" id="WP_155446051.1">
    <property type="nucleotide sequence ID" value="NZ_JAOQNR010000010.1"/>
</dbReference>
<dbReference type="Proteomes" id="UP000439113">
    <property type="component" value="Unassembled WGS sequence"/>
</dbReference>
<dbReference type="AlphaFoldDB" id="A0A6N8DRB3"/>
<name>A0A6N8DRB3_RHOAC</name>
<comment type="caution">
    <text evidence="1">The sequence shown here is derived from an EMBL/GenBank/DDBJ whole genome shotgun (WGS) entry which is preliminary data.</text>
</comment>
<evidence type="ECO:0000313" key="2">
    <source>
        <dbReference type="Proteomes" id="UP000439113"/>
    </source>
</evidence>
<protein>
    <submittedName>
        <fullName evidence="1">Uncharacterized protein</fullName>
    </submittedName>
</protein>